<evidence type="ECO:0000256" key="6">
    <source>
        <dbReference type="ARBA" id="ARBA00022741"/>
    </source>
</evidence>
<dbReference type="EMBL" id="CP024848">
    <property type="protein sequence ID" value="AXI09100.1"/>
    <property type="molecule type" value="Genomic_DNA"/>
</dbReference>
<keyword evidence="8" id="KW-0653">Protein transport</keyword>
<evidence type="ECO:0000256" key="12">
    <source>
        <dbReference type="ARBA" id="ARBA00025337"/>
    </source>
</evidence>
<evidence type="ECO:0000256" key="3">
    <source>
        <dbReference type="ARBA" id="ARBA00014919"/>
    </source>
</evidence>
<name>A0A345PGH0_9BACI</name>
<evidence type="ECO:0000256" key="5">
    <source>
        <dbReference type="ARBA" id="ARBA00022475"/>
    </source>
</evidence>
<comment type="subcellular location">
    <subcellularLocation>
        <location evidence="1">Cell membrane</location>
        <topology evidence="1">Peripheral membrane protein</topology>
        <orientation evidence="1">Cytoplasmic side</orientation>
    </subcellularLocation>
</comment>
<evidence type="ECO:0000313" key="16">
    <source>
        <dbReference type="EMBL" id="AXI09100.1"/>
    </source>
</evidence>
<dbReference type="InterPro" id="IPR027417">
    <property type="entry name" value="P-loop_NTPase"/>
</dbReference>
<dbReference type="RefSeq" id="WP_114916393.1">
    <property type="nucleotide sequence ID" value="NZ_CP024848.1"/>
</dbReference>
<keyword evidence="4" id="KW-0813">Transport</keyword>
<reference evidence="17" key="1">
    <citation type="submission" date="2017-11" db="EMBL/GenBank/DDBJ databases">
        <authorList>
            <person name="Zhu W."/>
        </authorList>
    </citation>
    <scope>NUCLEOTIDE SEQUENCE [LARGE SCALE GENOMIC DNA]</scope>
    <source>
        <strain evidence="17">160</strain>
    </source>
</reference>
<dbReference type="GO" id="GO:0005525">
    <property type="term" value="F:GTP binding"/>
    <property type="evidence" value="ECO:0007669"/>
    <property type="project" value="UniProtKB-UniRule"/>
</dbReference>
<organism evidence="16 17">
    <name type="scientific">Oceanobacillus zhaokaii</name>
    <dbReference type="NCBI Taxonomy" id="2052660"/>
    <lineage>
        <taxon>Bacteria</taxon>
        <taxon>Bacillati</taxon>
        <taxon>Bacillota</taxon>
        <taxon>Bacilli</taxon>
        <taxon>Bacillales</taxon>
        <taxon>Bacillaceae</taxon>
        <taxon>Oceanobacillus</taxon>
    </lineage>
</organism>
<comment type="function">
    <text evidence="12">Necessary for flagellar biosynthesis. May be involved in translocation of the flagellum.</text>
</comment>
<evidence type="ECO:0000256" key="13">
    <source>
        <dbReference type="NCBIfam" id="TIGR03499"/>
    </source>
</evidence>
<feature type="domain" description="AAA+ ATPase" evidence="14">
    <location>
        <begin position="177"/>
        <end position="370"/>
    </location>
</feature>
<proteinExistence type="inferred from homology"/>
<dbReference type="InterPro" id="IPR003593">
    <property type="entry name" value="AAA+_ATPase"/>
</dbReference>
<keyword evidence="7" id="KW-1005">Bacterial flagellum biogenesis</keyword>
<evidence type="ECO:0000313" key="17">
    <source>
        <dbReference type="Proteomes" id="UP000253908"/>
    </source>
</evidence>
<keyword evidence="6" id="KW-0547">Nucleotide-binding</keyword>
<sequence>MKMKKYIAPTMPEAMNQIRKELGPDAVILNSQEIQQGGFMGLFKKKRIEVIAALDTVTQSAKIAEKKTVPLKKTELYMPEKKNTESAVVLRELKQLKKMIEYQTEKANQYPIQYQEMYEHLLYHEVSSTIARQIMDMLIERHDRSEVTADSESVKQDTNELIKEMLRGISFESIEYEKKVIQFVGPTGVGKTTTIAKIAANMILNDQKKVAFITTDTYRIAAIEQLKTYAKILNVPLEVAYSTSDYKLALKKLEEYDVILVDTAGRNYRDGKYIRELEKNVDIQVEMDTYVVLSLTAKAQDIIDIYDQFGHLSIKEVIFTKLDETRQYGSMLNIVLGKQVGIACITNGQDVPDDLLQVTPERIAELVVGDFGDA</sequence>
<dbReference type="GO" id="GO:0044781">
    <property type="term" value="P:bacterial-type flagellum organization"/>
    <property type="evidence" value="ECO:0007669"/>
    <property type="project" value="UniProtKB-UniRule"/>
</dbReference>
<keyword evidence="17" id="KW-1185">Reference proteome</keyword>
<dbReference type="GO" id="GO:0005886">
    <property type="term" value="C:plasma membrane"/>
    <property type="evidence" value="ECO:0007669"/>
    <property type="project" value="UniProtKB-SubCell"/>
</dbReference>
<evidence type="ECO:0000256" key="1">
    <source>
        <dbReference type="ARBA" id="ARBA00004413"/>
    </source>
</evidence>
<comment type="similarity">
    <text evidence="2">Belongs to the GTP-binding SRP family.</text>
</comment>
<dbReference type="OrthoDB" id="9778554at2"/>
<protein>
    <recommendedName>
        <fullName evidence="3 13">Flagellar biosynthesis protein FlhF</fullName>
    </recommendedName>
</protein>
<dbReference type="GO" id="GO:0005047">
    <property type="term" value="F:signal recognition particle binding"/>
    <property type="evidence" value="ECO:0007669"/>
    <property type="project" value="TreeGrafter"/>
</dbReference>
<keyword evidence="16" id="KW-0966">Cell projection</keyword>
<dbReference type="Gene3D" id="3.40.50.300">
    <property type="entry name" value="P-loop containing nucleotide triphosphate hydrolases"/>
    <property type="match status" value="1"/>
</dbReference>
<gene>
    <name evidence="16" type="primary">flhF</name>
    <name evidence="16" type="ORF">CUC15_09260</name>
</gene>
<keyword evidence="10" id="KW-0472">Membrane</keyword>
<evidence type="ECO:0000256" key="4">
    <source>
        <dbReference type="ARBA" id="ARBA00022448"/>
    </source>
</evidence>
<dbReference type="GO" id="GO:0015031">
    <property type="term" value="P:protein transport"/>
    <property type="evidence" value="ECO:0007669"/>
    <property type="project" value="UniProtKB-KW"/>
</dbReference>
<keyword evidence="11" id="KW-1006">Bacterial flagellum protein export</keyword>
<keyword evidence="9" id="KW-0342">GTP-binding</keyword>
<accession>A0A345PGH0</accession>
<dbReference type="AlphaFoldDB" id="A0A345PGH0"/>
<dbReference type="GO" id="GO:0003924">
    <property type="term" value="F:GTPase activity"/>
    <property type="evidence" value="ECO:0007669"/>
    <property type="project" value="UniProtKB-UniRule"/>
</dbReference>
<dbReference type="KEGG" id="ocn:CUC15_09260"/>
<feature type="domain" description="SRP54-type proteins GTP-binding" evidence="15">
    <location>
        <begin position="178"/>
        <end position="369"/>
    </location>
</feature>
<dbReference type="SMART" id="SM00382">
    <property type="entry name" value="AAA"/>
    <property type="match status" value="1"/>
</dbReference>
<keyword evidence="16" id="KW-0969">Cilium</keyword>
<evidence type="ECO:0000256" key="2">
    <source>
        <dbReference type="ARBA" id="ARBA00008531"/>
    </source>
</evidence>
<dbReference type="SUPFAM" id="SSF52540">
    <property type="entry name" value="P-loop containing nucleoside triphosphate hydrolases"/>
    <property type="match status" value="1"/>
</dbReference>
<dbReference type="InterPro" id="IPR020006">
    <property type="entry name" value="FlhF"/>
</dbReference>
<dbReference type="FunFam" id="3.40.50.300:FF:000695">
    <property type="entry name" value="Flagellar biosynthesis regulator FlhF"/>
    <property type="match status" value="1"/>
</dbReference>
<evidence type="ECO:0000256" key="7">
    <source>
        <dbReference type="ARBA" id="ARBA00022795"/>
    </source>
</evidence>
<dbReference type="GO" id="GO:0006614">
    <property type="term" value="P:SRP-dependent cotranslational protein targeting to membrane"/>
    <property type="evidence" value="ECO:0007669"/>
    <property type="project" value="UniProtKB-UniRule"/>
</dbReference>
<keyword evidence="5" id="KW-1003">Cell membrane</keyword>
<evidence type="ECO:0000256" key="10">
    <source>
        <dbReference type="ARBA" id="ARBA00023136"/>
    </source>
</evidence>
<keyword evidence="16" id="KW-0282">Flagellum</keyword>
<dbReference type="Gene3D" id="1.20.120.1380">
    <property type="entry name" value="Flagellar FlhF biosynthesis protein, N domain"/>
    <property type="match status" value="1"/>
</dbReference>
<evidence type="ECO:0000259" key="15">
    <source>
        <dbReference type="SMART" id="SM00962"/>
    </source>
</evidence>
<evidence type="ECO:0000256" key="9">
    <source>
        <dbReference type="ARBA" id="ARBA00023134"/>
    </source>
</evidence>
<dbReference type="NCBIfam" id="TIGR03499">
    <property type="entry name" value="FlhF"/>
    <property type="match status" value="1"/>
</dbReference>
<dbReference type="InterPro" id="IPR000897">
    <property type="entry name" value="SRP54_GTPase_dom"/>
</dbReference>
<dbReference type="Pfam" id="PF00448">
    <property type="entry name" value="SRP54"/>
    <property type="match status" value="1"/>
</dbReference>
<dbReference type="SMART" id="SM00962">
    <property type="entry name" value="SRP54"/>
    <property type="match status" value="1"/>
</dbReference>
<dbReference type="PANTHER" id="PTHR43134">
    <property type="entry name" value="SIGNAL RECOGNITION PARTICLE RECEPTOR SUBUNIT ALPHA"/>
    <property type="match status" value="1"/>
</dbReference>
<evidence type="ECO:0000256" key="8">
    <source>
        <dbReference type="ARBA" id="ARBA00022927"/>
    </source>
</evidence>
<dbReference type="InterPro" id="IPR047040">
    <property type="entry name" value="FlhF__GTPase_dom"/>
</dbReference>
<dbReference type="Proteomes" id="UP000253908">
    <property type="component" value="Chromosome"/>
</dbReference>
<evidence type="ECO:0000259" key="14">
    <source>
        <dbReference type="SMART" id="SM00382"/>
    </source>
</evidence>
<dbReference type="CDD" id="cd17873">
    <property type="entry name" value="FlhF"/>
    <property type="match status" value="1"/>
</dbReference>
<dbReference type="PANTHER" id="PTHR43134:SF3">
    <property type="entry name" value="FLAGELLAR BIOSYNTHESIS PROTEIN FLHF"/>
    <property type="match status" value="1"/>
</dbReference>
<evidence type="ECO:0000256" key="11">
    <source>
        <dbReference type="ARBA" id="ARBA00023225"/>
    </source>
</evidence>